<keyword evidence="5 8" id="KW-0547">Nucleotide-binding</keyword>
<evidence type="ECO:0000256" key="2">
    <source>
        <dbReference type="ARBA" id="ARBA00022484"/>
    </source>
</evidence>
<evidence type="ECO:0000256" key="5">
    <source>
        <dbReference type="ARBA" id="ARBA00022741"/>
    </source>
</evidence>
<dbReference type="Pfam" id="PF02123">
    <property type="entry name" value="RdRP_4"/>
    <property type="match status" value="1"/>
</dbReference>
<keyword evidence="6 8" id="KW-0693">Viral RNA replication</keyword>
<evidence type="ECO:0000313" key="10">
    <source>
        <dbReference type="EMBL" id="ALM62231.1"/>
    </source>
</evidence>
<dbReference type="GO" id="GO:0000166">
    <property type="term" value="F:nucleotide binding"/>
    <property type="evidence" value="ECO:0007669"/>
    <property type="project" value="UniProtKB-KW"/>
</dbReference>
<evidence type="ECO:0000256" key="7">
    <source>
        <dbReference type="ARBA" id="ARBA00048744"/>
    </source>
</evidence>
<dbReference type="SUPFAM" id="SSF56672">
    <property type="entry name" value="DNA/RNA polymerases"/>
    <property type="match status" value="1"/>
</dbReference>
<dbReference type="GO" id="GO:0006351">
    <property type="term" value="P:DNA-templated transcription"/>
    <property type="evidence" value="ECO:0007669"/>
    <property type="project" value="InterPro"/>
</dbReference>
<comment type="catalytic activity">
    <reaction evidence="7 8">
        <text>RNA(n) + a ribonucleoside 5'-triphosphate = RNA(n+1) + diphosphate</text>
        <dbReference type="Rhea" id="RHEA:21248"/>
        <dbReference type="Rhea" id="RHEA-COMP:14527"/>
        <dbReference type="Rhea" id="RHEA-COMP:17342"/>
        <dbReference type="ChEBI" id="CHEBI:33019"/>
        <dbReference type="ChEBI" id="CHEBI:61557"/>
        <dbReference type="ChEBI" id="CHEBI:140395"/>
        <dbReference type="EC" id="2.7.7.48"/>
    </reaction>
</comment>
<name>A0A0S1WF67_9VIRU</name>
<evidence type="ECO:0000256" key="4">
    <source>
        <dbReference type="ARBA" id="ARBA00022695"/>
    </source>
</evidence>
<evidence type="ECO:0000256" key="8">
    <source>
        <dbReference type="RuleBase" id="RU364050"/>
    </source>
</evidence>
<keyword evidence="3 8" id="KW-0808">Transferase</keyword>
<accession>A0A0S1WF67</accession>
<protein>
    <recommendedName>
        <fullName evidence="8">RNA-directed RNA polymerase</fullName>
        <ecNumber evidence="8">2.7.7.48</ecNumber>
    </recommendedName>
</protein>
<dbReference type="GO" id="GO:0003723">
    <property type="term" value="F:RNA binding"/>
    <property type="evidence" value="ECO:0007669"/>
    <property type="project" value="InterPro"/>
</dbReference>
<dbReference type="EMBL" id="KT598230">
    <property type="protein sequence ID" value="ALM62231.1"/>
    <property type="molecule type" value="Genomic_RNA"/>
</dbReference>
<proteinExistence type="inferred from homology"/>
<dbReference type="EC" id="2.7.7.48" evidence="8"/>
<feature type="domain" description="RdRp catalytic" evidence="9">
    <location>
        <begin position="410"/>
        <end position="525"/>
    </location>
</feature>
<evidence type="ECO:0000256" key="3">
    <source>
        <dbReference type="ARBA" id="ARBA00022679"/>
    </source>
</evidence>
<reference evidence="10" key="2">
    <citation type="journal article" date="2016" name="Virus Res.">
        <title>Novel mycoviruses discovered from metatranscriptomics survey of soybean phyllosphere phytobiomes.</title>
        <authorList>
            <person name="Marzano S.Y."/>
            <person name="Domier L.L."/>
        </authorList>
    </citation>
    <scope>NUCLEOTIDE SEQUENCE</scope>
    <source>
        <strain evidence="10">CmRV-IL</strain>
    </source>
</reference>
<evidence type="ECO:0000256" key="6">
    <source>
        <dbReference type="ARBA" id="ARBA00022953"/>
    </source>
</evidence>
<keyword evidence="2 8" id="KW-0696">RNA-directed RNA polymerase</keyword>
<dbReference type="InterPro" id="IPR043502">
    <property type="entry name" value="DNA/RNA_pol_sf"/>
</dbReference>
<dbReference type="GO" id="GO:0003968">
    <property type="term" value="F:RNA-directed RNA polymerase activity"/>
    <property type="evidence" value="ECO:0007669"/>
    <property type="project" value="UniProtKB-KW"/>
</dbReference>
<dbReference type="PROSITE" id="PS50507">
    <property type="entry name" value="RDRP_SSRNA_POS"/>
    <property type="match status" value="1"/>
</dbReference>
<dbReference type="GO" id="GO:0039694">
    <property type="term" value="P:viral RNA genome replication"/>
    <property type="evidence" value="ECO:0007669"/>
    <property type="project" value="InterPro"/>
</dbReference>
<evidence type="ECO:0000259" key="9">
    <source>
        <dbReference type="PROSITE" id="PS50507"/>
    </source>
</evidence>
<reference evidence="10" key="1">
    <citation type="submission" date="2015-08" db="EMBL/GenBank/DDBJ databases">
        <authorList>
            <person name="Babu N.S."/>
            <person name="Beckwith C.J."/>
            <person name="Beseler K.G."/>
            <person name="Brison A."/>
            <person name="Carone J.V."/>
            <person name="Caskin T.P."/>
            <person name="Diamond M."/>
            <person name="Durham M.E."/>
            <person name="Foxe J.M."/>
            <person name="Go M."/>
            <person name="Henderson B.A."/>
            <person name="Jones I.B."/>
            <person name="McGettigan J.A."/>
            <person name="Micheletti S.J."/>
            <person name="Nasrallah M.E."/>
            <person name="Ortiz D."/>
            <person name="Piller C.R."/>
            <person name="Privatt S.R."/>
            <person name="Schneider S.L."/>
            <person name="Sharp S."/>
            <person name="Smith T.C."/>
            <person name="Stanton J.D."/>
            <person name="Ullery H.E."/>
            <person name="Wilson R.J."/>
            <person name="Serrano M.G."/>
            <person name="Buck G."/>
            <person name="Lee V."/>
            <person name="Wang Y."/>
            <person name="Carvalho R."/>
            <person name="Voegtly L."/>
            <person name="Shi R."/>
            <person name="Duckworth R."/>
            <person name="Johnson A."/>
            <person name="Loviza R."/>
            <person name="Walstead R."/>
            <person name="Shah Z."/>
            <person name="Kiflezghi M."/>
            <person name="Wade K."/>
            <person name="Ball S.L."/>
            <person name="Bradley K.W."/>
            <person name="Asai D.J."/>
            <person name="Bowman C.A."/>
            <person name="Russell D.A."/>
            <person name="Pope W.H."/>
            <person name="Jacobs-Sera D."/>
            <person name="Hendrix R.W."/>
            <person name="Hatfull G.F."/>
        </authorList>
    </citation>
    <scope>NUCLEOTIDE SEQUENCE</scope>
    <source>
        <strain evidence="10">CmRV-IL</strain>
    </source>
</reference>
<keyword evidence="4 8" id="KW-0548">Nucleotidyltransferase</keyword>
<organism evidence="10">
    <name type="scientific">Coniothyrium minitans RNA virus</name>
    <dbReference type="NCBI Taxonomy" id="210827"/>
    <lineage>
        <taxon>Viruses</taxon>
        <taxon>Riboviria</taxon>
        <taxon>Orthornavirae</taxon>
        <taxon>Duplornaviricota</taxon>
        <taxon>Chrymotiviricetes</taxon>
        <taxon>Ghabrivirales</taxon>
        <taxon>Alphatotivirineae</taxon>
        <taxon>Pseudototiviridae</taxon>
        <taxon>Victorivirus</taxon>
        <taxon>Victorivirus go</taxon>
    </lineage>
</organism>
<sequence>MIDSPVADRANVAGAVGEYLKVLTDDRDVSFLLSSPFSEQISYIYKPSWGGRKPTPLRRAALSFLCATVPVQVPIPESYLWQLVDATCPVPELSVRMDYKWKWAKNAGETVARYPLKKNPAASNKVNLFLYEVCRDLAKEDTNALRTGLTYLEWLRDRQVVYNDQATAVLLYGYCLSRYHPHGWRHALASLTPSSYTKGLSVFGKAVGINGTPVGAMLVEATVLLGRDVAPTDLVEEARMRVTESGVSKVVAPYPEDVMRRAVRKNLLSELKRSGDSYKLEFPSLEDHWATRWRWAVNGAHSGLIYKRNPSLRTTPPGFDRIHRRAWLETVDKDPRPEWDGKTYVSASPKLELGKTRAIFACDTINYLAFEHLMSTVESNWRGERIILNPGKGGHLGMANRVRAARNRSGVSLMLDYDDFNSHHTTQSMRIVLEELCSITEYPTDLAEKLIRSLDDEHIYVAGKYMGRVLGTLMSGHRLTTFFNSVLNKAYLDIELGDDIMDNSVSLHVGDDVYLGVRSYKEADVVLSRIRTSRLRMNPAKQSVGHVTTEFLRIASESRYSYGYLARSVASITSGNWVSEAKLSPLEALNSMLNSARSLANRSGLADAPLLLVSSVCRMAPLASKDDALVRELLLGKIALGNGPQFQSSGTYRYVNLKPEFKHIDDNGYGKLPLMATHTYLTSAATELETEVLIRAGVSVEEDMARASYAKSAPQALFTEERLVVQHRGQKNVVGVEWAEMVLRQPRVIGLLTPYPLLLLARARLPEHLVRHALHQAGGDYNTPYLEYDAWGEYAHGCVIDTVMSYTDASALGSRTAAGVLTSVNRMYV</sequence>
<comment type="similarity">
    <text evidence="1">Belongs to the totiviridae RNA-directed RNA polymerase family.</text>
</comment>
<dbReference type="InterPro" id="IPR007094">
    <property type="entry name" value="RNA-dir_pol_PSvirus"/>
</dbReference>
<dbReference type="InterPro" id="IPR001795">
    <property type="entry name" value="RNA-dir_pol_luteovirus"/>
</dbReference>
<evidence type="ECO:0000256" key="1">
    <source>
        <dbReference type="ARBA" id="ARBA00010455"/>
    </source>
</evidence>